<dbReference type="SUPFAM" id="SSF56112">
    <property type="entry name" value="Protein kinase-like (PK-like)"/>
    <property type="match status" value="1"/>
</dbReference>
<organism evidence="2 3">
    <name type="scientific">Paenibacillus foliorum</name>
    <dbReference type="NCBI Taxonomy" id="2654974"/>
    <lineage>
        <taxon>Bacteria</taxon>
        <taxon>Bacillati</taxon>
        <taxon>Bacillota</taxon>
        <taxon>Bacilli</taxon>
        <taxon>Bacillales</taxon>
        <taxon>Paenibacillaceae</taxon>
        <taxon>Paenibacillus</taxon>
    </lineage>
</organism>
<name>A0A972K1W7_9BACL</name>
<evidence type="ECO:0000259" key="1">
    <source>
        <dbReference type="Pfam" id="PF01636"/>
    </source>
</evidence>
<sequence>MEPIDNTHIFREHIPFLQGNVQIVPIDKGYSSDKKYKVVKDNQTYLLRSFNSKHYQEKQFEYDALMKMKEYKVKCSRPLHMGSIREHGVGYMLLTFIEGNDASEELPIYSSNEQYNIGLEAGIELLKIHQYKAQDPISSWYDRKAKKHKRYIEEYYKMDVRVKNDFRIMSFIDDNLQLMKNRPNLFQHDDFHVGNLIIKDKELSGVIDFNRYDWGDPVHEFLKVGMFSAEVSIPFSIGQIMGYHDNQDPTELFWKLYSLYLAMCIISSVVWILKVKPEETAIMMDKINRVLDDHSYFEHEKPKWFKI</sequence>
<feature type="domain" description="Aminoglycoside phosphotransferase" evidence="1">
    <location>
        <begin position="23"/>
        <end position="249"/>
    </location>
</feature>
<dbReference type="Pfam" id="PF01636">
    <property type="entry name" value="APH"/>
    <property type="match status" value="1"/>
</dbReference>
<proteinExistence type="predicted"/>
<dbReference type="PANTHER" id="PTHR41283:SF1">
    <property type="entry name" value="AMINOGLYCOSIDE PHOSPHOTRANSFERASE DOMAIN-CONTAINING PROTEIN"/>
    <property type="match status" value="1"/>
</dbReference>
<evidence type="ECO:0000313" key="2">
    <source>
        <dbReference type="EMBL" id="NOU94313.1"/>
    </source>
</evidence>
<accession>A0A972K1W7</accession>
<dbReference type="InterPro" id="IPR002575">
    <property type="entry name" value="Aminoglycoside_PTrfase"/>
</dbReference>
<protein>
    <submittedName>
        <fullName evidence="2">Phosphotransferase</fullName>
    </submittedName>
</protein>
<reference evidence="2" key="1">
    <citation type="submission" date="2019-10" db="EMBL/GenBank/DDBJ databases">
        <title>Description of Paenibacillus glebae sp. nov.</title>
        <authorList>
            <person name="Carlier A."/>
            <person name="Qi S."/>
        </authorList>
    </citation>
    <scope>NUCLEOTIDE SEQUENCE</scope>
    <source>
        <strain evidence="2">LMG 31456</strain>
    </source>
</reference>
<dbReference type="PANTHER" id="PTHR41283">
    <property type="entry name" value="AMINOGLYCOSIDE PHOSPHOTRANSFERASE"/>
    <property type="match status" value="1"/>
</dbReference>
<dbReference type="AlphaFoldDB" id="A0A972K1W7"/>
<dbReference type="RefSeq" id="WP_171652509.1">
    <property type="nucleotide sequence ID" value="NZ_WHOD01000055.1"/>
</dbReference>
<keyword evidence="3" id="KW-1185">Reference proteome</keyword>
<dbReference type="EMBL" id="WHOD01000055">
    <property type="protein sequence ID" value="NOU94313.1"/>
    <property type="molecule type" value="Genomic_DNA"/>
</dbReference>
<dbReference type="Gene3D" id="3.90.1200.10">
    <property type="match status" value="1"/>
</dbReference>
<dbReference type="InterPro" id="IPR011009">
    <property type="entry name" value="Kinase-like_dom_sf"/>
</dbReference>
<gene>
    <name evidence="2" type="ORF">GC093_13945</name>
</gene>
<dbReference type="Proteomes" id="UP000641588">
    <property type="component" value="Unassembled WGS sequence"/>
</dbReference>
<evidence type="ECO:0000313" key="3">
    <source>
        <dbReference type="Proteomes" id="UP000641588"/>
    </source>
</evidence>
<comment type="caution">
    <text evidence="2">The sequence shown here is derived from an EMBL/GenBank/DDBJ whole genome shotgun (WGS) entry which is preliminary data.</text>
</comment>